<proteinExistence type="predicted"/>
<protein>
    <submittedName>
        <fullName evidence="3">DNA polymerase ligase-domain-containing protein</fullName>
    </submittedName>
</protein>
<name>A0AA38LRE0_9TREE</name>
<dbReference type="Pfam" id="PF13298">
    <property type="entry name" value="LigD_N"/>
    <property type="match status" value="1"/>
</dbReference>
<keyword evidence="3" id="KW-0436">Ligase</keyword>
<dbReference type="GeneID" id="77729071"/>
<dbReference type="AlphaFoldDB" id="A0AA38LRE0"/>
<dbReference type="PANTHER" id="PTHR39465:SF1">
    <property type="entry name" value="DNA LIGASE D 3'-PHOSPHOESTERASE DOMAIN-CONTAINING PROTEIN"/>
    <property type="match status" value="1"/>
</dbReference>
<dbReference type="GO" id="GO:0016874">
    <property type="term" value="F:ligase activity"/>
    <property type="evidence" value="ECO:0007669"/>
    <property type="project" value="UniProtKB-KW"/>
</dbReference>
<evidence type="ECO:0000313" key="4">
    <source>
        <dbReference type="Proteomes" id="UP001164286"/>
    </source>
</evidence>
<dbReference type="RefSeq" id="XP_052944214.1">
    <property type="nucleotide sequence ID" value="XM_053089866.1"/>
</dbReference>
<dbReference type="Proteomes" id="UP001164286">
    <property type="component" value="Unassembled WGS sequence"/>
</dbReference>
<feature type="region of interest" description="Disordered" evidence="1">
    <location>
        <begin position="149"/>
        <end position="183"/>
    </location>
</feature>
<feature type="compositionally biased region" description="Basic and acidic residues" evidence="1">
    <location>
        <begin position="174"/>
        <end position="183"/>
    </location>
</feature>
<dbReference type="EMBL" id="JAKWFO010000007">
    <property type="protein sequence ID" value="KAI9634437.1"/>
    <property type="molecule type" value="Genomic_DNA"/>
</dbReference>
<keyword evidence="4" id="KW-1185">Reference proteome</keyword>
<dbReference type="PANTHER" id="PTHR39465">
    <property type="entry name" value="DNA LIGASE D, 3'-PHOSPHOESTERASE DOMAIN"/>
    <property type="match status" value="1"/>
</dbReference>
<evidence type="ECO:0000259" key="2">
    <source>
        <dbReference type="Pfam" id="PF13298"/>
    </source>
</evidence>
<feature type="region of interest" description="Disordered" evidence="1">
    <location>
        <begin position="1"/>
        <end position="39"/>
    </location>
</feature>
<dbReference type="InterPro" id="IPR014144">
    <property type="entry name" value="LigD_PE_domain"/>
</dbReference>
<gene>
    <name evidence="3" type="ORF">MKK02DRAFT_37968</name>
</gene>
<comment type="caution">
    <text evidence="3">The sequence shown here is derived from an EMBL/GenBank/DDBJ whole genome shotgun (WGS) entry which is preliminary data.</text>
</comment>
<evidence type="ECO:0000313" key="3">
    <source>
        <dbReference type="EMBL" id="KAI9634437.1"/>
    </source>
</evidence>
<reference evidence="3" key="1">
    <citation type="journal article" date="2022" name="G3 (Bethesda)">
        <title>High quality genome of the basidiomycete yeast Dioszegia hungarica PDD-24b-2 isolated from cloud water.</title>
        <authorList>
            <person name="Jarrige D."/>
            <person name="Haridas S."/>
            <person name="Bleykasten-Grosshans C."/>
            <person name="Joly M."/>
            <person name="Nadalig T."/>
            <person name="Sancelme M."/>
            <person name="Vuilleumier S."/>
            <person name="Grigoriev I.V."/>
            <person name="Amato P."/>
            <person name="Bringel F."/>
        </authorList>
    </citation>
    <scope>NUCLEOTIDE SEQUENCE</scope>
    <source>
        <strain evidence="3">PDD-24b-2</strain>
    </source>
</reference>
<feature type="domain" description="DNA ligase D 3'-phosphoesterase" evidence="2">
    <location>
        <begin position="65"/>
        <end position="154"/>
    </location>
</feature>
<evidence type="ECO:0000256" key="1">
    <source>
        <dbReference type="SAM" id="MobiDB-lite"/>
    </source>
</evidence>
<accession>A0AA38LRE0</accession>
<sequence length="319" mass="36163">MWTLHKLNTRDTSRRGPSSICDPPARPSGPSSSRQTDTSAFPWEFPAADLERFPALRKRNFFCIQRHQARALHYDLRLQLDGGTLSWAIPKGLIGMDKKGESSRMAVQTTIHPISYTTHEGSDGTVFSSGKRAGTLLWDIGEYEITNSRRSVGSDSEDERRKKRRKVSPEAEDPLGKHEEDKLRDRFTRVLPTGNQRTIRLTLKGGRKMTGQTFIFVLDVQNSRSSTFGRGGVHKKTWFVRLPADVDRYDWDQGGEDGEFWGRSVKTGRTFFEVCSSAPRAPKMFKSELKRFEGWSETVDELGTEEQVRFSVKLVTAAA</sequence>
<organism evidence="3 4">
    <name type="scientific">Dioszegia hungarica</name>
    <dbReference type="NCBI Taxonomy" id="4972"/>
    <lineage>
        <taxon>Eukaryota</taxon>
        <taxon>Fungi</taxon>
        <taxon>Dikarya</taxon>
        <taxon>Basidiomycota</taxon>
        <taxon>Agaricomycotina</taxon>
        <taxon>Tremellomycetes</taxon>
        <taxon>Tremellales</taxon>
        <taxon>Bulleribasidiaceae</taxon>
        <taxon>Dioszegia</taxon>
    </lineage>
</organism>